<evidence type="ECO:0000313" key="2">
    <source>
        <dbReference type="Proteomes" id="UP001597399"/>
    </source>
</evidence>
<sequence>MHENGSTILVTGYKAHELGIFSRDHPGIQIIRYVLKKKMCEYAENGAQWFVISGQTGVELWAGQACLELRDSDQLNVNLAVLMPFFNQQEHYKEWQQEIYAQILESADYTGYISKRPYESPVQLRQKNEFLVAKTDAMLIIYDEESPGSPNYYLGAAKRKARNADYLIQVINRFDLDFAAEDLSQQDPDYWTNNDG</sequence>
<dbReference type="Gene3D" id="3.40.50.450">
    <property type="match status" value="1"/>
</dbReference>
<dbReference type="Pfam" id="PF06908">
    <property type="entry name" value="YpsA"/>
    <property type="match status" value="1"/>
</dbReference>
<dbReference type="EMBL" id="JBHUMQ010000039">
    <property type="protein sequence ID" value="MFD2695230.1"/>
    <property type="molecule type" value="Genomic_DNA"/>
</dbReference>
<comment type="caution">
    <text evidence="1">The sequence shown here is derived from an EMBL/GenBank/DDBJ whole genome shotgun (WGS) entry which is preliminary data.</text>
</comment>
<dbReference type="PIRSF" id="PIRSF021290">
    <property type="entry name" value="DUF1273"/>
    <property type="match status" value="1"/>
</dbReference>
<dbReference type="PANTHER" id="PTHR38440:SF1">
    <property type="entry name" value="UPF0398 PROTEIN SPR0331"/>
    <property type="match status" value="1"/>
</dbReference>
<name>A0ABW5S611_9BACL</name>
<dbReference type="NCBIfam" id="NF010181">
    <property type="entry name" value="PRK13660.1"/>
    <property type="match status" value="1"/>
</dbReference>
<dbReference type="PANTHER" id="PTHR38440">
    <property type="entry name" value="UPF0398 PROTEIN YPSA"/>
    <property type="match status" value="1"/>
</dbReference>
<accession>A0ABW5S611</accession>
<dbReference type="InterPro" id="IPR010697">
    <property type="entry name" value="YspA"/>
</dbReference>
<evidence type="ECO:0000313" key="1">
    <source>
        <dbReference type="EMBL" id="MFD2695230.1"/>
    </source>
</evidence>
<reference evidence="2" key="1">
    <citation type="journal article" date="2019" name="Int. J. Syst. Evol. Microbiol.">
        <title>The Global Catalogue of Microorganisms (GCM) 10K type strain sequencing project: providing services to taxonomists for standard genome sequencing and annotation.</title>
        <authorList>
            <consortium name="The Broad Institute Genomics Platform"/>
            <consortium name="The Broad Institute Genome Sequencing Center for Infectious Disease"/>
            <person name="Wu L."/>
            <person name="Ma J."/>
        </authorList>
    </citation>
    <scope>NUCLEOTIDE SEQUENCE [LARGE SCALE GENOMIC DNA]</scope>
    <source>
        <strain evidence="2">TISTR 2466</strain>
    </source>
</reference>
<gene>
    <name evidence="1" type="ORF">ACFSUE_16610</name>
</gene>
<keyword evidence="2" id="KW-1185">Reference proteome</keyword>
<dbReference type="Proteomes" id="UP001597399">
    <property type="component" value="Unassembled WGS sequence"/>
</dbReference>
<dbReference type="RefSeq" id="WP_253060980.1">
    <property type="nucleotide sequence ID" value="NZ_JAMXWM010000007.1"/>
</dbReference>
<proteinExistence type="predicted"/>
<dbReference type="SUPFAM" id="SSF102405">
    <property type="entry name" value="MCP/YpsA-like"/>
    <property type="match status" value="1"/>
</dbReference>
<organism evidence="1 2">
    <name type="scientific">Sporolactobacillus shoreicorticis</name>
    <dbReference type="NCBI Taxonomy" id="1923877"/>
    <lineage>
        <taxon>Bacteria</taxon>
        <taxon>Bacillati</taxon>
        <taxon>Bacillota</taxon>
        <taxon>Bacilli</taxon>
        <taxon>Bacillales</taxon>
        <taxon>Sporolactobacillaceae</taxon>
        <taxon>Sporolactobacillus</taxon>
    </lineage>
</organism>
<protein>
    <submittedName>
        <fullName evidence="1">SLOG family protein</fullName>
    </submittedName>
</protein>